<feature type="region of interest" description="Disordered" evidence="5">
    <location>
        <begin position="902"/>
        <end position="961"/>
    </location>
</feature>
<dbReference type="InterPro" id="IPR006614">
    <property type="entry name" value="Peroxin/Ferlin"/>
</dbReference>
<proteinExistence type="predicted"/>
<keyword evidence="4 6" id="KW-0472">Membrane</keyword>
<dbReference type="AlphaFoldDB" id="F0W9I9"/>
<reference evidence="8" key="2">
    <citation type="submission" date="2011-02" db="EMBL/GenBank/DDBJ databases">
        <authorList>
            <person name="MacLean D."/>
        </authorList>
    </citation>
    <scope>NUCLEOTIDE SEQUENCE</scope>
</reference>
<keyword evidence="3 6" id="KW-1133">Transmembrane helix</keyword>
<gene>
    <name evidence="8" type="primary">AlNc14C40G3448</name>
    <name evidence="8" type="ORF">ALNC14_039460</name>
</gene>
<evidence type="ECO:0000256" key="3">
    <source>
        <dbReference type="ARBA" id="ARBA00022989"/>
    </source>
</evidence>
<accession>F0W9I9</accession>
<evidence type="ECO:0000256" key="2">
    <source>
        <dbReference type="ARBA" id="ARBA00022692"/>
    </source>
</evidence>
<dbReference type="Gene3D" id="2.30.29.30">
    <property type="entry name" value="Pleckstrin-homology domain (PH domain)/Phosphotyrosine-binding domain (PTB)"/>
    <property type="match status" value="1"/>
</dbReference>
<dbReference type="SUPFAM" id="SSF50729">
    <property type="entry name" value="PH domain-like"/>
    <property type="match status" value="1"/>
</dbReference>
<dbReference type="GO" id="GO:0098588">
    <property type="term" value="C:bounding membrane of organelle"/>
    <property type="evidence" value="ECO:0007669"/>
    <property type="project" value="UniProtKB-ARBA"/>
</dbReference>
<dbReference type="PANTHER" id="PTHR47666">
    <property type="entry name" value="PROTEIN VASCULAR ASSOCIATED DEATH 1, CHLOROPLASTIC"/>
    <property type="match status" value="1"/>
</dbReference>
<organism evidence="8">
    <name type="scientific">Albugo laibachii Nc14</name>
    <dbReference type="NCBI Taxonomy" id="890382"/>
    <lineage>
        <taxon>Eukaryota</taxon>
        <taxon>Sar</taxon>
        <taxon>Stramenopiles</taxon>
        <taxon>Oomycota</taxon>
        <taxon>Peronosporomycetes</taxon>
        <taxon>Albuginales</taxon>
        <taxon>Albuginaceae</taxon>
        <taxon>Albugo</taxon>
    </lineage>
</organism>
<dbReference type="CDD" id="cd00821">
    <property type="entry name" value="PH"/>
    <property type="match status" value="1"/>
</dbReference>
<feature type="domain" description="VASt" evidence="7">
    <location>
        <begin position="700"/>
        <end position="892"/>
    </location>
</feature>
<evidence type="ECO:0000256" key="4">
    <source>
        <dbReference type="ARBA" id="ARBA00023136"/>
    </source>
</evidence>
<keyword evidence="2 6" id="KW-0812">Transmembrane</keyword>
<reference evidence="8" key="1">
    <citation type="journal article" date="2011" name="PLoS Biol.">
        <title>Gene gain and loss during evolution of obligate parasitism in the white rust pathogen of Arabidopsis thaliana.</title>
        <authorList>
            <person name="Kemen E."/>
            <person name="Gardiner A."/>
            <person name="Schultz-Larsen T."/>
            <person name="Kemen A.C."/>
            <person name="Balmuth A.L."/>
            <person name="Robert-Seilaniantz A."/>
            <person name="Bailey K."/>
            <person name="Holub E."/>
            <person name="Studholme D.J."/>
            <person name="Maclean D."/>
            <person name="Jones J.D."/>
        </authorList>
    </citation>
    <scope>NUCLEOTIDE SEQUENCE</scope>
</reference>
<feature type="region of interest" description="Disordered" evidence="5">
    <location>
        <begin position="771"/>
        <end position="792"/>
    </location>
</feature>
<dbReference type="InterPro" id="IPR031968">
    <property type="entry name" value="VASt"/>
</dbReference>
<dbReference type="InterPro" id="IPR011993">
    <property type="entry name" value="PH-like_dom_sf"/>
</dbReference>
<sequence>MTTDAIETSNFHGTVSSPTEKNGFCVMDSSTNAYIDTVVIFTIAVFVLFACYLLYAQNRSKASSSECTPHGSMGLRKMSHLTRCVAPKFLPSESPRDEDPQSTSLAAFLPHSSPYYSLPFFTDTLYSKQDFVGSLIELGNDPLLGWVLIKKSSSKGRKWKKRFVSLDSNARLRVFSTADAARKNINLKMSLKIFAVKPADPIEIGTNTLELCGTLGGTYYMRVEDAMTAKKWLCVATKRAIEASTFKNPGVDRVYPVLSSSVSLPHDIAHSKETPDQRPALQSHTLNLSIKELTYLNDSALRQFYFVIKFHSEGHTRNDVPVGQTPPKNCMNGNVYWDDQWSWQFRDHFCSECEECRKAIGIAASSSVISALPEILILTLYETRLRCLTTKIGQVSISISELFGIFGMKRGELECCWPLVAFTENATLGQVLLKLEYTACSVRDQNHPQGETDGAEAQVASAKPFLVTNESQLESVGEYPLPPSITDCQHLFDLFYRNESDPAVHKRWEGYRDARGETETEVGDWEMSREYGGFTRVSTFRSLTNATIGPSSTLCTLTELLVPTAPNNAFASIASSDDTGSIESSIRACIDPAELVIRSKMVLHDIPYGDCFAVEKVCCFVRSIGSGCVFKVLLGIPFSKGCLFKSKIISSTRESVQAASELMVEEWEKAIRSDEHPANGTEDGRVKEPKAPFLTSNENERHFIGEFSLPSEMDSIYKLFACFYANGTEHRMEELRQSVGDTELEVDLWQISEECGGIVRELRFRSLTHAPIGPSSTRTKNQQHIQIPSSSPLSPEALEIDVRQALGRMKTMVLEIKTELQDIPYHDCFTAEQHVEFKLDQHGFVVARVHAAVPFTKSTLFKSKIVSSFRESVAKSNQGLFEYIAKYVVDNKDSLSVESKDKYAIPESSENPSTQRKAKFGLRSSSETDSLMPDGPNSWNESQPSSHETSNSIGKWSRKPGKKKRFQVLSESSISHCIHSAASPHGAGPTLLRKPSISNRLNSTLDGTVALEEIFENQRMSLFGKWGPNHLLPTDRARFSNRSGHVELGFEQIRLPPHWVWTTPWKIDKRYTDCDDEGWSYATDFRRFNAHLARGKSSSKRLGASVRRRRWIRMMAYVPQGDLVDVTENGEGKEEDPPARMVKGPSLAASIGTCARKNLPCPICHGTLVCSCPDAGTKDGTLVTCHRTGRQHRLVSSSKLQSSSVSGSSVSIGSATDRAGGRAGADMNVDQRHERMPA</sequence>
<comment type="subcellular location">
    <subcellularLocation>
        <location evidence="1">Membrane</location>
    </subcellularLocation>
</comment>
<evidence type="ECO:0000313" key="8">
    <source>
        <dbReference type="EMBL" id="CCA17803.1"/>
    </source>
</evidence>
<feature type="compositionally biased region" description="Polar residues" evidence="5">
    <location>
        <begin position="774"/>
        <end position="787"/>
    </location>
</feature>
<feature type="region of interest" description="Disordered" evidence="5">
    <location>
        <begin position="1195"/>
        <end position="1238"/>
    </location>
</feature>
<dbReference type="Pfam" id="PF16016">
    <property type="entry name" value="VASt"/>
    <property type="match status" value="2"/>
</dbReference>
<dbReference type="HOGENOM" id="CLU_010682_0_0_1"/>
<evidence type="ECO:0000259" key="7">
    <source>
        <dbReference type="PROSITE" id="PS51778"/>
    </source>
</evidence>
<feature type="transmembrane region" description="Helical" evidence="6">
    <location>
        <begin position="33"/>
        <end position="55"/>
    </location>
</feature>
<evidence type="ECO:0000256" key="5">
    <source>
        <dbReference type="SAM" id="MobiDB-lite"/>
    </source>
</evidence>
<evidence type="ECO:0000256" key="6">
    <source>
        <dbReference type="SAM" id="Phobius"/>
    </source>
</evidence>
<evidence type="ECO:0000256" key="1">
    <source>
        <dbReference type="ARBA" id="ARBA00004370"/>
    </source>
</evidence>
<dbReference type="SMART" id="SM00693">
    <property type="entry name" value="DysFN"/>
    <property type="match status" value="1"/>
</dbReference>
<name>F0W9I9_9STRA</name>
<dbReference type="PROSITE" id="PS51778">
    <property type="entry name" value="VAST"/>
    <property type="match status" value="2"/>
</dbReference>
<feature type="domain" description="VASt" evidence="7">
    <location>
        <begin position="469"/>
        <end position="675"/>
    </location>
</feature>
<dbReference type="InterPro" id="IPR010482">
    <property type="entry name" value="TECPR1-like_DysF"/>
</dbReference>
<feature type="compositionally biased region" description="Low complexity" evidence="5">
    <location>
        <begin position="1195"/>
        <end position="1218"/>
    </location>
</feature>
<dbReference type="GO" id="GO:0005737">
    <property type="term" value="C:cytoplasm"/>
    <property type="evidence" value="ECO:0007669"/>
    <property type="project" value="UniProtKB-ARBA"/>
</dbReference>
<feature type="compositionally biased region" description="Basic and acidic residues" evidence="5">
    <location>
        <begin position="1229"/>
        <end position="1238"/>
    </location>
</feature>
<dbReference type="PANTHER" id="PTHR47666:SF1">
    <property type="entry name" value="PROTEIN VASCULAR ASSOCIATED DEATH 1, CHLOROPLASTIC"/>
    <property type="match status" value="1"/>
</dbReference>
<protein>
    <submittedName>
        <fullName evidence="8">Uncharacterized protein AlNc14C40G3448</fullName>
    </submittedName>
</protein>
<feature type="compositionally biased region" description="Polar residues" evidence="5">
    <location>
        <begin position="937"/>
        <end position="954"/>
    </location>
</feature>
<dbReference type="EMBL" id="FR824085">
    <property type="protein sequence ID" value="CCA17803.1"/>
    <property type="molecule type" value="Genomic_DNA"/>
</dbReference>
<dbReference type="Pfam" id="PF06398">
    <property type="entry name" value="Pex24p"/>
    <property type="match status" value="1"/>
</dbReference>